<evidence type="ECO:0000259" key="6">
    <source>
        <dbReference type="PROSITE" id="PS50103"/>
    </source>
</evidence>
<reference evidence="8" key="2">
    <citation type="submission" date="2025-08" db="UniProtKB">
        <authorList>
            <consortium name="RefSeq"/>
        </authorList>
    </citation>
    <scope>IDENTIFICATION</scope>
</reference>
<dbReference type="InterPro" id="IPR036855">
    <property type="entry name" value="Znf_CCCH_sf"/>
</dbReference>
<dbReference type="GO" id="GO:0003677">
    <property type="term" value="F:DNA binding"/>
    <property type="evidence" value="ECO:0007669"/>
    <property type="project" value="UniProtKB-KW"/>
</dbReference>
<name>A0AB32WQP9_THECC</name>
<dbReference type="Proteomes" id="UP000694886">
    <property type="component" value="Chromosome 7"/>
</dbReference>
<dbReference type="InterPro" id="IPR045234">
    <property type="entry name" value="Unkempt-like"/>
</dbReference>
<evidence type="ECO:0000256" key="4">
    <source>
        <dbReference type="ARBA" id="ARBA00023125"/>
    </source>
</evidence>
<evidence type="ECO:0000313" key="8">
    <source>
        <dbReference type="RefSeq" id="XP_017980109.1"/>
    </source>
</evidence>
<dbReference type="PROSITE" id="PS50103">
    <property type="entry name" value="ZF_C3H1"/>
    <property type="match status" value="1"/>
</dbReference>
<dbReference type="InterPro" id="IPR057444">
    <property type="entry name" value="Znf-CCCH_AtC3H23-like"/>
</dbReference>
<keyword evidence="3 5" id="KW-0862">Zinc</keyword>
<dbReference type="KEGG" id="tcc:108662884"/>
<dbReference type="Pfam" id="PF25512">
    <property type="entry name" value="zf-CCCH_AtC3H23"/>
    <property type="match status" value="1"/>
</dbReference>
<keyword evidence="2 5" id="KW-0863">Zinc-finger</keyword>
<protein>
    <submittedName>
        <fullName evidence="8">Zinc finger CCCH domain-containing protein 49-like</fullName>
    </submittedName>
</protein>
<sequence length="165" mass="19123">MHPNSDSLSRRVPHVLHRYLPSNDFESDSLSDDSDLAVDAFSRDHFRMNEFKVRRCARGRPHDRTKCPYAHTSKKARRRDPRKFRYSGTACPDFRKGNCKEGDSCEFAHGVFECWLHPARYRTQPCKDFSSHAGATSGSCPSRFREEMGPDRMNLIMLDRPHATF</sequence>
<keyword evidence="1 5" id="KW-0479">Metal-binding</keyword>
<keyword evidence="4" id="KW-0238">DNA-binding</keyword>
<accession>A0AB32WQP9</accession>
<dbReference type="RefSeq" id="XP_017980109.1">
    <property type="nucleotide sequence ID" value="XM_018124620.1"/>
</dbReference>
<evidence type="ECO:0000313" key="7">
    <source>
        <dbReference type="Proteomes" id="UP000694886"/>
    </source>
</evidence>
<dbReference type="Gene3D" id="4.10.1000.10">
    <property type="entry name" value="Zinc finger, CCCH-type"/>
    <property type="match status" value="1"/>
</dbReference>
<proteinExistence type="predicted"/>
<dbReference type="Gramene" id="Tc07v2_t007500.1">
    <property type="protein sequence ID" value="Tc07v2_p007500.1"/>
    <property type="gene ID" value="Tc07v2_g007500"/>
</dbReference>
<feature type="domain" description="C3H1-type" evidence="6">
    <location>
        <begin position="85"/>
        <end position="112"/>
    </location>
</feature>
<evidence type="ECO:0000256" key="3">
    <source>
        <dbReference type="ARBA" id="ARBA00022833"/>
    </source>
</evidence>
<organism evidence="7 8">
    <name type="scientific">Theobroma cacao</name>
    <name type="common">Cacao</name>
    <name type="synonym">Cocoa</name>
    <dbReference type="NCBI Taxonomy" id="3641"/>
    <lineage>
        <taxon>Eukaryota</taxon>
        <taxon>Viridiplantae</taxon>
        <taxon>Streptophyta</taxon>
        <taxon>Embryophyta</taxon>
        <taxon>Tracheophyta</taxon>
        <taxon>Spermatophyta</taxon>
        <taxon>Magnoliopsida</taxon>
        <taxon>eudicotyledons</taxon>
        <taxon>Gunneridae</taxon>
        <taxon>Pentapetalae</taxon>
        <taxon>rosids</taxon>
        <taxon>malvids</taxon>
        <taxon>Malvales</taxon>
        <taxon>Malvaceae</taxon>
        <taxon>Byttnerioideae</taxon>
        <taxon>Theobroma</taxon>
    </lineage>
</organism>
<dbReference type="GO" id="GO:0008270">
    <property type="term" value="F:zinc ion binding"/>
    <property type="evidence" value="ECO:0007669"/>
    <property type="project" value="UniProtKB-KW"/>
</dbReference>
<evidence type="ECO:0000256" key="2">
    <source>
        <dbReference type="ARBA" id="ARBA00022771"/>
    </source>
</evidence>
<dbReference type="GeneID" id="108662884"/>
<dbReference type="InterPro" id="IPR000571">
    <property type="entry name" value="Znf_CCCH"/>
</dbReference>
<dbReference type="SUPFAM" id="SSF90229">
    <property type="entry name" value="CCCH zinc finger"/>
    <property type="match status" value="1"/>
</dbReference>
<gene>
    <name evidence="8" type="primary">LOC108662884</name>
</gene>
<dbReference type="AlphaFoldDB" id="A0AB32WQP9"/>
<dbReference type="Pfam" id="PF00642">
    <property type="entry name" value="zf-CCCH"/>
    <property type="match status" value="1"/>
</dbReference>
<reference evidence="7" key="1">
    <citation type="journal article" date="1997" name="Nucleic Acids Res.">
        <title>tRNAscan-SE: a program for improved detection of transfer RNA genes in genomic sequence.</title>
        <authorList>
            <person name="Lowe T.M."/>
            <person name="Eddy S.R."/>
        </authorList>
    </citation>
    <scope>NUCLEOTIDE SEQUENCE [LARGE SCALE GENOMIC DNA]</scope>
    <source>
        <strain evidence="7">r\B97-61/B2</strain>
    </source>
</reference>
<dbReference type="PANTHER" id="PTHR14493:SF147">
    <property type="entry name" value="ZINC FINGER CCCH DOMAIN-CONTAINING PROTEIN 23"/>
    <property type="match status" value="1"/>
</dbReference>
<evidence type="ECO:0000256" key="1">
    <source>
        <dbReference type="ARBA" id="ARBA00022723"/>
    </source>
</evidence>
<dbReference type="SMART" id="SM00356">
    <property type="entry name" value="ZnF_C3H1"/>
    <property type="match status" value="1"/>
</dbReference>
<dbReference type="PANTHER" id="PTHR14493">
    <property type="entry name" value="UNKEMPT FAMILY MEMBER"/>
    <property type="match status" value="1"/>
</dbReference>
<feature type="zinc finger region" description="C3H1-type" evidence="5">
    <location>
        <begin position="85"/>
        <end position="112"/>
    </location>
</feature>
<evidence type="ECO:0000256" key="5">
    <source>
        <dbReference type="PROSITE-ProRule" id="PRU00723"/>
    </source>
</evidence>